<name>A0A1S8ARE4_9EURY</name>
<protein>
    <submittedName>
        <fullName evidence="2">Uncharacterized protein</fullName>
    </submittedName>
</protein>
<dbReference type="OrthoDB" id="201457at2157"/>
<dbReference type="RefSeq" id="WP_076148849.1">
    <property type="nucleotide sequence ID" value="NZ_LWLN01000003.1"/>
</dbReference>
<evidence type="ECO:0000313" key="3">
    <source>
        <dbReference type="Proteomes" id="UP000189370"/>
    </source>
</evidence>
<organism evidence="2 3">
    <name type="scientific">Natrinema saccharevitans</name>
    <dbReference type="NCBI Taxonomy" id="301967"/>
    <lineage>
        <taxon>Archaea</taxon>
        <taxon>Methanobacteriati</taxon>
        <taxon>Methanobacteriota</taxon>
        <taxon>Stenosarchaea group</taxon>
        <taxon>Halobacteria</taxon>
        <taxon>Halobacteriales</taxon>
        <taxon>Natrialbaceae</taxon>
        <taxon>Natrinema</taxon>
    </lineage>
</organism>
<dbReference type="STRING" id="301967.A6E15_19310"/>
<keyword evidence="3" id="KW-1185">Reference proteome</keyword>
<accession>A0A1S8ARE4</accession>
<dbReference type="Proteomes" id="UP000189370">
    <property type="component" value="Unassembled WGS sequence"/>
</dbReference>
<reference evidence="3" key="1">
    <citation type="submission" date="2016-04" db="EMBL/GenBank/DDBJ databases">
        <authorList>
            <person name="Chen S.-C."/>
            <person name="Lai M.-C."/>
        </authorList>
    </citation>
    <scope>NUCLEOTIDE SEQUENCE [LARGE SCALE GENOMIC DNA]</scope>
    <source>
        <strain evidence="3">AB14</strain>
    </source>
</reference>
<gene>
    <name evidence="2" type="ORF">A6E15_19310</name>
</gene>
<evidence type="ECO:0000256" key="1">
    <source>
        <dbReference type="SAM" id="MobiDB-lite"/>
    </source>
</evidence>
<comment type="caution">
    <text evidence="2">The sequence shown here is derived from an EMBL/GenBank/DDBJ whole genome shotgun (WGS) entry which is preliminary data.</text>
</comment>
<feature type="region of interest" description="Disordered" evidence="1">
    <location>
        <begin position="109"/>
        <end position="131"/>
    </location>
</feature>
<sequence length="131" mass="14619">MSVYPVDADYNAEGPVLTNSDDDFPARIQVATEYSFAELRLSREEFRRVLQLVTETARVGKPEARKLEGGRIALEAAPPEADDPWSIEIQTGGLEYKVPLSVDELEGLSDLPRTVHPDYEADENEDVEVRA</sequence>
<evidence type="ECO:0000313" key="2">
    <source>
        <dbReference type="EMBL" id="OLZ39114.1"/>
    </source>
</evidence>
<feature type="compositionally biased region" description="Acidic residues" evidence="1">
    <location>
        <begin position="120"/>
        <end position="131"/>
    </location>
</feature>
<dbReference type="AlphaFoldDB" id="A0A1S8ARE4"/>
<proteinExistence type="predicted"/>
<dbReference type="EMBL" id="LWLN01000003">
    <property type="protein sequence ID" value="OLZ39114.1"/>
    <property type="molecule type" value="Genomic_DNA"/>
</dbReference>